<dbReference type="PROSITE" id="PS51257">
    <property type="entry name" value="PROKAR_LIPOPROTEIN"/>
    <property type="match status" value="1"/>
</dbReference>
<dbReference type="Pfam" id="PF04187">
    <property type="entry name" value="Cofac_haem_bdg"/>
    <property type="match status" value="1"/>
</dbReference>
<name>A0ABP7LP30_9GAMM</name>
<organism evidence="3 4">
    <name type="scientific">Gibbsiella dentisursi</name>
    <dbReference type="NCBI Taxonomy" id="796890"/>
    <lineage>
        <taxon>Bacteria</taxon>
        <taxon>Pseudomonadati</taxon>
        <taxon>Pseudomonadota</taxon>
        <taxon>Gammaproteobacteria</taxon>
        <taxon>Enterobacterales</taxon>
        <taxon>Yersiniaceae</taxon>
        <taxon>Gibbsiella</taxon>
    </lineage>
</organism>
<dbReference type="EMBL" id="BAABDG010000007">
    <property type="protein sequence ID" value="GAA3904711.1"/>
    <property type="molecule type" value="Genomic_DNA"/>
</dbReference>
<dbReference type="InterPro" id="IPR007314">
    <property type="entry name" value="Cofac_haem-bd_dom"/>
</dbReference>
<proteinExistence type="predicted"/>
<keyword evidence="4" id="KW-1185">Reference proteome</keyword>
<feature type="domain" description="Haem-binding uptake Tiki superfamily ChaN" evidence="2">
    <location>
        <begin position="48"/>
        <end position="242"/>
    </location>
</feature>
<evidence type="ECO:0000259" key="2">
    <source>
        <dbReference type="Pfam" id="PF04187"/>
    </source>
</evidence>
<accession>A0ABP7LP30</accession>
<dbReference type="InterPro" id="IPR016773">
    <property type="entry name" value="Fe3_uptake_reg_CjrA_prd"/>
</dbReference>
<dbReference type="SUPFAM" id="SSF159501">
    <property type="entry name" value="EreA/ChaN-like"/>
    <property type="match status" value="1"/>
</dbReference>
<comment type="caution">
    <text evidence="3">The sequence shown here is derived from an EMBL/GenBank/DDBJ whole genome shotgun (WGS) entry which is preliminary data.</text>
</comment>
<evidence type="ECO:0000313" key="3">
    <source>
        <dbReference type="EMBL" id="GAA3904711.1"/>
    </source>
</evidence>
<dbReference type="Gene3D" id="3.40.50.11550">
    <property type="match status" value="1"/>
</dbReference>
<dbReference type="Gene3D" id="1.10.8.760">
    <property type="entry name" value="Haem-binding uptake, Tiki superfamily, ChaN, domain 2"/>
    <property type="match status" value="1"/>
</dbReference>
<dbReference type="Proteomes" id="UP001499994">
    <property type="component" value="Unassembled WGS sequence"/>
</dbReference>
<protein>
    <submittedName>
        <fullName evidence="3">ChaN family lipoprotein</fullName>
    </submittedName>
</protein>
<dbReference type="CDD" id="cd14727">
    <property type="entry name" value="ChanN-like"/>
    <property type="match status" value="1"/>
</dbReference>
<reference evidence="4" key="1">
    <citation type="journal article" date="2019" name="Int. J. Syst. Evol. Microbiol.">
        <title>The Global Catalogue of Microorganisms (GCM) 10K type strain sequencing project: providing services to taxonomists for standard genome sequencing and annotation.</title>
        <authorList>
            <consortium name="The Broad Institute Genomics Platform"/>
            <consortium name="The Broad Institute Genome Sequencing Center for Infectious Disease"/>
            <person name="Wu L."/>
            <person name="Ma J."/>
        </authorList>
    </citation>
    <scope>NUCLEOTIDE SEQUENCE [LARGE SCALE GENOMIC DNA]</scope>
    <source>
        <strain evidence="4">JCM 17201</strain>
    </source>
</reference>
<evidence type="ECO:0000256" key="1">
    <source>
        <dbReference type="SAM" id="SignalP"/>
    </source>
</evidence>
<evidence type="ECO:0000313" key="4">
    <source>
        <dbReference type="Proteomes" id="UP001499994"/>
    </source>
</evidence>
<keyword evidence="3" id="KW-0449">Lipoprotein</keyword>
<sequence length="278" mass="30533">MKYLLLLVTLALSACSHSPVPAPDNRVANLGTIVDLHTGATLAPQQLLVRLAAAQRVIVGEKHDNPAHHRIEHWLVENLPRQRPQGSVLMEMLVPGQQAPVDAVKRALQVGEVLSSEQVKQRIAWQAGWDWALYGGVVMAAIQAPYPLLSANLSRDEIMAFYRHPQFPSGPRSTQPAVQQALADLIRQAHGGKIDAPRLNAMLAIQQQRDRRMAQRLLAAPAPALLIAGGYHAARDLGVPLHMQDLQPASMPLVLMLAEGDSQVDVRRADYLWRTPAR</sequence>
<feature type="signal peptide" evidence="1">
    <location>
        <begin position="1"/>
        <end position="22"/>
    </location>
</feature>
<dbReference type="PIRSF" id="PIRSF020419">
    <property type="entry name" value="Fe_uptake_reg_CjrA_prd"/>
    <property type="match status" value="1"/>
</dbReference>
<dbReference type="RefSeq" id="WP_346082193.1">
    <property type="nucleotide sequence ID" value="NZ_BAABDG010000007.1"/>
</dbReference>
<gene>
    <name evidence="3" type="ORF">GCM10022405_32420</name>
</gene>
<feature type="chain" id="PRO_5046658083" evidence="1">
    <location>
        <begin position="23"/>
        <end position="278"/>
    </location>
</feature>
<keyword evidence="1" id="KW-0732">Signal</keyword>